<feature type="transmembrane region" description="Helical" evidence="1">
    <location>
        <begin position="20"/>
        <end position="41"/>
    </location>
</feature>
<sequence length="45" mass="5117">MFRTLPIQPTGIQERSKDEVRANVLVFAVTSALIRLIPIILRKVL</sequence>
<gene>
    <name evidence="2" type="primary">Dere\GG26272</name>
    <name evidence="2" type="synonym">GG26272</name>
    <name evidence="2" type="ORF">Dere_GG26272</name>
</gene>
<protein>
    <submittedName>
        <fullName evidence="2">Uncharacterized protein</fullName>
    </submittedName>
</protein>
<evidence type="ECO:0000256" key="1">
    <source>
        <dbReference type="SAM" id="Phobius"/>
    </source>
</evidence>
<keyword evidence="1" id="KW-1133">Transmembrane helix</keyword>
<name>A0A0Q5VKI4_DROER</name>
<dbReference type="EMBL" id="CH954179">
    <property type="protein sequence ID" value="KQS61780.1"/>
    <property type="molecule type" value="Genomic_DNA"/>
</dbReference>
<dbReference type="AlphaFoldDB" id="A0A0Q5VKI4"/>
<dbReference type="KEGG" id="der:26526096"/>
<evidence type="ECO:0000313" key="2">
    <source>
        <dbReference type="EMBL" id="KQS61780.1"/>
    </source>
</evidence>
<accession>A0A0Q5VKI4</accession>
<evidence type="ECO:0000313" key="3">
    <source>
        <dbReference type="Proteomes" id="UP000008711"/>
    </source>
</evidence>
<dbReference type="OrthoDB" id="7857793at2759"/>
<reference evidence="2 3" key="2">
    <citation type="journal article" date="2008" name="Bioinformatics">
        <title>Assembly reconciliation.</title>
        <authorList>
            <person name="Zimin A.V."/>
            <person name="Smith D.R."/>
            <person name="Sutton G."/>
            <person name="Yorke J.A."/>
        </authorList>
    </citation>
    <scope>NUCLEOTIDE SEQUENCE [LARGE SCALE GENOMIC DNA]</scope>
    <source>
        <strain evidence="2 3">TSC#14021-0224.01</strain>
    </source>
</reference>
<dbReference type="Proteomes" id="UP000008711">
    <property type="component" value="Unassembled WGS sequence"/>
</dbReference>
<organism evidence="2 3">
    <name type="scientific">Drosophila erecta</name>
    <name type="common">Fruit fly</name>
    <dbReference type="NCBI Taxonomy" id="7220"/>
    <lineage>
        <taxon>Eukaryota</taxon>
        <taxon>Metazoa</taxon>
        <taxon>Ecdysozoa</taxon>
        <taxon>Arthropoda</taxon>
        <taxon>Hexapoda</taxon>
        <taxon>Insecta</taxon>
        <taxon>Pterygota</taxon>
        <taxon>Neoptera</taxon>
        <taxon>Endopterygota</taxon>
        <taxon>Diptera</taxon>
        <taxon>Brachycera</taxon>
        <taxon>Muscomorpha</taxon>
        <taxon>Ephydroidea</taxon>
        <taxon>Drosophilidae</taxon>
        <taxon>Drosophila</taxon>
        <taxon>Sophophora</taxon>
    </lineage>
</organism>
<keyword evidence="1" id="KW-0472">Membrane</keyword>
<proteinExistence type="predicted"/>
<keyword evidence="1" id="KW-0812">Transmembrane</keyword>
<reference evidence="2 3" key="1">
    <citation type="journal article" date="2007" name="Nature">
        <title>Evolution of genes and genomes on the Drosophila phylogeny.</title>
        <authorList>
            <consortium name="Drosophila 12 Genomes Consortium"/>
            <person name="Clark A.G."/>
            <person name="Eisen M.B."/>
            <person name="Smith D.R."/>
            <person name="Bergman C.M."/>
            <person name="Oliver B."/>
            <person name="Markow T.A."/>
            <person name="Kaufman T.C."/>
            <person name="Kellis M."/>
            <person name="Gelbart W."/>
            <person name="Iyer V.N."/>
            <person name="Pollard D.A."/>
            <person name="Sackton T.B."/>
            <person name="Larracuente A.M."/>
            <person name="Singh N.D."/>
            <person name="Abad J.P."/>
            <person name="Abt D.N."/>
            <person name="Adryan B."/>
            <person name="Aguade M."/>
            <person name="Akashi H."/>
            <person name="Anderson W.W."/>
            <person name="Aquadro C.F."/>
            <person name="Ardell D.H."/>
            <person name="Arguello R."/>
            <person name="Artieri C.G."/>
            <person name="Barbash D.A."/>
            <person name="Barker D."/>
            <person name="Barsanti P."/>
            <person name="Batterham P."/>
            <person name="Batzoglou S."/>
            <person name="Begun D."/>
            <person name="Bhutkar A."/>
            <person name="Blanco E."/>
            <person name="Bosak S.A."/>
            <person name="Bradley R.K."/>
            <person name="Brand A.D."/>
            <person name="Brent M.R."/>
            <person name="Brooks A.N."/>
            <person name="Brown R.H."/>
            <person name="Butlin R.K."/>
            <person name="Caggese C."/>
            <person name="Calvi B.R."/>
            <person name="Bernardo de Carvalho A."/>
            <person name="Caspi A."/>
            <person name="Castrezana S."/>
            <person name="Celniker S.E."/>
            <person name="Chang J.L."/>
            <person name="Chapple C."/>
            <person name="Chatterji S."/>
            <person name="Chinwalla A."/>
            <person name="Civetta A."/>
            <person name="Clifton S.W."/>
            <person name="Comeron J.M."/>
            <person name="Costello J.C."/>
            <person name="Coyne J.A."/>
            <person name="Daub J."/>
            <person name="David R.G."/>
            <person name="Delcher A.L."/>
            <person name="Delehaunty K."/>
            <person name="Do C.B."/>
            <person name="Ebling H."/>
            <person name="Edwards K."/>
            <person name="Eickbush T."/>
            <person name="Evans J.D."/>
            <person name="Filipski A."/>
            <person name="Findeiss S."/>
            <person name="Freyhult E."/>
            <person name="Fulton L."/>
            <person name="Fulton R."/>
            <person name="Garcia A.C."/>
            <person name="Gardiner A."/>
            <person name="Garfield D.A."/>
            <person name="Garvin B.E."/>
            <person name="Gibson G."/>
            <person name="Gilbert D."/>
            <person name="Gnerre S."/>
            <person name="Godfrey J."/>
            <person name="Good R."/>
            <person name="Gotea V."/>
            <person name="Gravely B."/>
            <person name="Greenberg A.J."/>
            <person name="Griffiths-Jones S."/>
            <person name="Gross S."/>
            <person name="Guigo R."/>
            <person name="Gustafson E.A."/>
            <person name="Haerty W."/>
            <person name="Hahn M.W."/>
            <person name="Halligan D.L."/>
            <person name="Halpern A.L."/>
            <person name="Halter G.M."/>
            <person name="Han M.V."/>
            <person name="Heger A."/>
            <person name="Hillier L."/>
            <person name="Hinrichs A.S."/>
            <person name="Holmes I."/>
            <person name="Hoskins R.A."/>
            <person name="Hubisz M.J."/>
            <person name="Hultmark D."/>
            <person name="Huntley M.A."/>
            <person name="Jaffe D.B."/>
            <person name="Jagadeeshan S."/>
            <person name="Jeck W.R."/>
            <person name="Johnson J."/>
            <person name="Jones C.D."/>
            <person name="Jordan W.C."/>
            <person name="Karpen G.H."/>
            <person name="Kataoka E."/>
            <person name="Keightley P.D."/>
            <person name="Kheradpour P."/>
            <person name="Kirkness E.F."/>
            <person name="Koerich L.B."/>
            <person name="Kristiansen K."/>
            <person name="Kudrna D."/>
            <person name="Kulathinal R.J."/>
            <person name="Kumar S."/>
            <person name="Kwok R."/>
            <person name="Lander E."/>
            <person name="Langley C.H."/>
            <person name="Lapoint R."/>
            <person name="Lazzaro B.P."/>
            <person name="Lee S.J."/>
            <person name="Levesque L."/>
            <person name="Li R."/>
            <person name="Lin C.F."/>
            <person name="Lin M.F."/>
            <person name="Lindblad-Toh K."/>
            <person name="Llopart A."/>
            <person name="Long M."/>
            <person name="Low L."/>
            <person name="Lozovsky E."/>
            <person name="Lu J."/>
            <person name="Luo M."/>
            <person name="Machado C.A."/>
            <person name="Makalowski W."/>
            <person name="Marzo M."/>
            <person name="Matsuda M."/>
            <person name="Matzkin L."/>
            <person name="McAllister B."/>
            <person name="McBride C.S."/>
            <person name="McKernan B."/>
            <person name="McKernan K."/>
            <person name="Mendez-Lago M."/>
            <person name="Minx P."/>
            <person name="Mollenhauer M.U."/>
            <person name="Montooth K."/>
            <person name="Mount S.M."/>
            <person name="Mu X."/>
            <person name="Myers E."/>
            <person name="Negre B."/>
            <person name="Newfeld S."/>
            <person name="Nielsen R."/>
            <person name="Noor M.A."/>
            <person name="O'Grady P."/>
            <person name="Pachter L."/>
            <person name="Papaceit M."/>
            <person name="Parisi M.J."/>
            <person name="Parisi M."/>
            <person name="Parts L."/>
            <person name="Pedersen J.S."/>
            <person name="Pesole G."/>
            <person name="Phillippy A.M."/>
            <person name="Ponting C.P."/>
            <person name="Pop M."/>
            <person name="Porcelli D."/>
            <person name="Powell J.R."/>
            <person name="Prohaska S."/>
            <person name="Pruitt K."/>
            <person name="Puig M."/>
            <person name="Quesneville H."/>
            <person name="Ram K.R."/>
            <person name="Rand D."/>
            <person name="Rasmussen M.D."/>
            <person name="Reed L.K."/>
            <person name="Reenan R."/>
            <person name="Reily A."/>
            <person name="Remington K.A."/>
            <person name="Rieger T.T."/>
            <person name="Ritchie M.G."/>
            <person name="Robin C."/>
            <person name="Rogers Y.H."/>
            <person name="Rohde C."/>
            <person name="Rozas J."/>
            <person name="Rubenfield M.J."/>
            <person name="Ruiz A."/>
            <person name="Russo S."/>
            <person name="Salzberg S.L."/>
            <person name="Sanchez-Gracia A."/>
            <person name="Saranga D.J."/>
            <person name="Sato H."/>
            <person name="Schaeffer S.W."/>
            <person name="Schatz M.C."/>
            <person name="Schlenke T."/>
            <person name="Schwartz R."/>
            <person name="Segarra C."/>
            <person name="Singh R.S."/>
            <person name="Sirot L."/>
            <person name="Sirota M."/>
            <person name="Sisneros N.B."/>
            <person name="Smith C.D."/>
            <person name="Smith T.F."/>
            <person name="Spieth J."/>
            <person name="Stage D.E."/>
            <person name="Stark A."/>
            <person name="Stephan W."/>
            <person name="Strausberg R.L."/>
            <person name="Strempel S."/>
            <person name="Sturgill D."/>
            <person name="Sutton G."/>
            <person name="Sutton G.G."/>
            <person name="Tao W."/>
            <person name="Teichmann S."/>
            <person name="Tobari Y.N."/>
            <person name="Tomimura Y."/>
            <person name="Tsolas J.M."/>
            <person name="Valente V.L."/>
            <person name="Venter E."/>
            <person name="Venter J.C."/>
            <person name="Vicario S."/>
            <person name="Vieira F.G."/>
            <person name="Vilella A.J."/>
            <person name="Villasante A."/>
            <person name="Walenz B."/>
            <person name="Wang J."/>
            <person name="Wasserman M."/>
            <person name="Watts T."/>
            <person name="Wilson D."/>
            <person name="Wilson R.K."/>
            <person name="Wing R.A."/>
            <person name="Wolfner M.F."/>
            <person name="Wong A."/>
            <person name="Wong G.K."/>
            <person name="Wu C.I."/>
            <person name="Wu G."/>
            <person name="Yamamoto D."/>
            <person name="Yang H.P."/>
            <person name="Yang S.P."/>
            <person name="Yorke J.A."/>
            <person name="Yoshida K."/>
            <person name="Zdobnov E."/>
            <person name="Zhang P."/>
            <person name="Zhang Y."/>
            <person name="Zimin A.V."/>
            <person name="Baldwin J."/>
            <person name="Abdouelleil A."/>
            <person name="Abdulkadir J."/>
            <person name="Abebe A."/>
            <person name="Abera B."/>
            <person name="Abreu J."/>
            <person name="Acer S.C."/>
            <person name="Aftuck L."/>
            <person name="Alexander A."/>
            <person name="An P."/>
            <person name="Anderson E."/>
            <person name="Anderson S."/>
            <person name="Arachi H."/>
            <person name="Azer M."/>
            <person name="Bachantsang P."/>
            <person name="Barry A."/>
            <person name="Bayul T."/>
            <person name="Berlin A."/>
            <person name="Bessette D."/>
            <person name="Bloom T."/>
            <person name="Blye J."/>
            <person name="Boguslavskiy L."/>
            <person name="Bonnet C."/>
            <person name="Boukhgalter B."/>
            <person name="Bourzgui I."/>
            <person name="Brown A."/>
            <person name="Cahill P."/>
            <person name="Channer S."/>
            <person name="Cheshatsang Y."/>
            <person name="Chuda L."/>
            <person name="Citroen M."/>
            <person name="Collymore A."/>
            <person name="Cooke P."/>
            <person name="Costello M."/>
            <person name="D'Aco K."/>
            <person name="Daza R."/>
            <person name="De Haan G."/>
            <person name="DeGray S."/>
            <person name="DeMaso C."/>
            <person name="Dhargay N."/>
            <person name="Dooley K."/>
            <person name="Dooley E."/>
            <person name="Doricent M."/>
            <person name="Dorje P."/>
            <person name="Dorjee K."/>
            <person name="Dupes A."/>
            <person name="Elong R."/>
            <person name="Falk J."/>
            <person name="Farina A."/>
            <person name="Faro S."/>
            <person name="Ferguson D."/>
            <person name="Fisher S."/>
            <person name="Foley C.D."/>
            <person name="Franke A."/>
            <person name="Friedrich D."/>
            <person name="Gadbois L."/>
            <person name="Gearin G."/>
            <person name="Gearin C.R."/>
            <person name="Giannoukos G."/>
            <person name="Goode T."/>
            <person name="Graham J."/>
            <person name="Grandbois E."/>
            <person name="Grewal S."/>
            <person name="Gyaltsen K."/>
            <person name="Hafez N."/>
            <person name="Hagos B."/>
            <person name="Hall J."/>
            <person name="Henson C."/>
            <person name="Hollinger A."/>
            <person name="Honan T."/>
            <person name="Huard M.D."/>
            <person name="Hughes L."/>
            <person name="Hurhula B."/>
            <person name="Husby M.E."/>
            <person name="Kamat A."/>
            <person name="Kanga B."/>
            <person name="Kashin S."/>
            <person name="Khazanovich D."/>
            <person name="Kisner P."/>
            <person name="Lance K."/>
            <person name="Lara M."/>
            <person name="Lee W."/>
            <person name="Lennon N."/>
            <person name="Letendre F."/>
            <person name="LeVine R."/>
            <person name="Lipovsky A."/>
            <person name="Liu X."/>
            <person name="Liu J."/>
            <person name="Liu S."/>
            <person name="Lokyitsang T."/>
            <person name="Lokyitsang Y."/>
            <person name="Lubonja R."/>
            <person name="Lui A."/>
            <person name="MacDonald P."/>
            <person name="Magnisalis V."/>
            <person name="Maru K."/>
            <person name="Matthews C."/>
            <person name="McCusker W."/>
            <person name="McDonough S."/>
            <person name="Mehta T."/>
            <person name="Meldrim J."/>
            <person name="Meneus L."/>
            <person name="Mihai O."/>
            <person name="Mihalev A."/>
            <person name="Mihova T."/>
            <person name="Mittelman R."/>
            <person name="Mlenga V."/>
            <person name="Montmayeur A."/>
            <person name="Mulrain L."/>
            <person name="Navidi A."/>
            <person name="Naylor J."/>
            <person name="Negash T."/>
            <person name="Nguyen T."/>
            <person name="Nguyen N."/>
            <person name="Nicol R."/>
            <person name="Norbu C."/>
            <person name="Norbu N."/>
            <person name="Novod N."/>
            <person name="O'Neill B."/>
            <person name="Osman S."/>
            <person name="Markiewicz E."/>
            <person name="Oyono O.L."/>
            <person name="Patti C."/>
            <person name="Phunkhang P."/>
            <person name="Pierre F."/>
            <person name="Priest M."/>
            <person name="Raghuraman S."/>
            <person name="Rege F."/>
            <person name="Reyes R."/>
            <person name="Rise C."/>
            <person name="Rogov P."/>
            <person name="Ross K."/>
            <person name="Ryan E."/>
            <person name="Settipalli S."/>
            <person name="Shea T."/>
            <person name="Sherpa N."/>
            <person name="Shi L."/>
            <person name="Shih D."/>
            <person name="Sparrow T."/>
            <person name="Spaulding J."/>
            <person name="Stalker J."/>
            <person name="Stange-Thomann N."/>
            <person name="Stavropoulos S."/>
            <person name="Stone C."/>
            <person name="Strader C."/>
            <person name="Tesfaye S."/>
            <person name="Thomson T."/>
            <person name="Thoulutsang Y."/>
            <person name="Thoulutsang D."/>
            <person name="Topham K."/>
            <person name="Topping I."/>
            <person name="Tsamla T."/>
            <person name="Vassiliev H."/>
            <person name="Vo A."/>
            <person name="Wangchuk T."/>
            <person name="Wangdi T."/>
            <person name="Weiand M."/>
            <person name="Wilkinson J."/>
            <person name="Wilson A."/>
            <person name="Yadav S."/>
            <person name="Young G."/>
            <person name="Yu Q."/>
            <person name="Zembek L."/>
            <person name="Zhong D."/>
            <person name="Zimmer A."/>
            <person name="Zwirko Z."/>
            <person name="Jaffe D.B."/>
            <person name="Alvarez P."/>
            <person name="Brockman W."/>
            <person name="Butler J."/>
            <person name="Chin C."/>
            <person name="Gnerre S."/>
            <person name="Grabherr M."/>
            <person name="Kleber M."/>
            <person name="Mauceli E."/>
            <person name="MacCallum I."/>
        </authorList>
    </citation>
    <scope>NUCLEOTIDE SEQUENCE [LARGE SCALE GENOMIC DNA]</scope>
    <source>
        <strain evidence="2 3">TSC#14021-0224.01</strain>
    </source>
</reference>
<keyword evidence="3" id="KW-1185">Reference proteome</keyword>